<evidence type="ECO:0000313" key="3">
    <source>
        <dbReference type="Proteomes" id="UP000182658"/>
    </source>
</evidence>
<reference evidence="2 3" key="1">
    <citation type="submission" date="2016-10" db="EMBL/GenBank/DDBJ databases">
        <title>Draft genome sequence of Coniochaeta ligniaria NRRL30616, a lignocellulolytic fungus for bioabatement of inhibitors in plant biomass hydrolysates.</title>
        <authorList>
            <consortium name="DOE Joint Genome Institute"/>
            <person name="Jimenez D.J."/>
            <person name="Hector R.E."/>
            <person name="Riley R."/>
            <person name="Sun H."/>
            <person name="Grigoriev I.V."/>
            <person name="Van Elsas J.D."/>
            <person name="Nichols N.N."/>
        </authorList>
    </citation>
    <scope>NUCLEOTIDE SEQUENCE [LARGE SCALE GENOMIC DNA]</scope>
    <source>
        <strain evidence="2 3">NRRL 30616</strain>
    </source>
</reference>
<organism evidence="2 3">
    <name type="scientific">Coniochaeta ligniaria NRRL 30616</name>
    <dbReference type="NCBI Taxonomy" id="1408157"/>
    <lineage>
        <taxon>Eukaryota</taxon>
        <taxon>Fungi</taxon>
        <taxon>Dikarya</taxon>
        <taxon>Ascomycota</taxon>
        <taxon>Pezizomycotina</taxon>
        <taxon>Sordariomycetes</taxon>
        <taxon>Sordariomycetidae</taxon>
        <taxon>Coniochaetales</taxon>
        <taxon>Coniochaetaceae</taxon>
        <taxon>Coniochaeta</taxon>
    </lineage>
</organism>
<dbReference type="InParanoid" id="A0A1J7IU61"/>
<dbReference type="AlphaFoldDB" id="A0A1J7IU61"/>
<dbReference type="EMBL" id="KV875096">
    <property type="protein sequence ID" value="OIW31038.1"/>
    <property type="molecule type" value="Genomic_DNA"/>
</dbReference>
<evidence type="ECO:0000256" key="1">
    <source>
        <dbReference type="SAM" id="MobiDB-lite"/>
    </source>
</evidence>
<evidence type="ECO:0000313" key="2">
    <source>
        <dbReference type="EMBL" id="OIW31038.1"/>
    </source>
</evidence>
<feature type="compositionally biased region" description="Low complexity" evidence="1">
    <location>
        <begin position="108"/>
        <end position="119"/>
    </location>
</feature>
<dbReference type="OrthoDB" id="4203030at2759"/>
<feature type="region of interest" description="Disordered" evidence="1">
    <location>
        <begin position="46"/>
        <end position="119"/>
    </location>
</feature>
<name>A0A1J7IU61_9PEZI</name>
<dbReference type="Proteomes" id="UP000182658">
    <property type="component" value="Unassembled WGS sequence"/>
</dbReference>
<proteinExistence type="predicted"/>
<accession>A0A1J7IU61</accession>
<gene>
    <name evidence="2" type="ORF">CONLIGDRAFT_297978</name>
</gene>
<feature type="compositionally biased region" description="Low complexity" evidence="1">
    <location>
        <begin position="58"/>
        <end position="77"/>
    </location>
</feature>
<protein>
    <submittedName>
        <fullName evidence="2">Uncharacterized protein</fullName>
    </submittedName>
</protein>
<keyword evidence="3" id="KW-1185">Reference proteome</keyword>
<sequence>MATIELPSYARTSVEGLTAQDFETASIRSAAPSYVSDAPSYHSTVQNTETIPAYTPRTTSTSAGSTSSNAGSNLTTGHHQRVNSVPSLLPSRDRDSTPTRGLPPVPSGPRGRSGSDSLPSLASFRIPSWSNVNANPTARHYHSVAHRRVAAARSDAAAVDSLRRVVLERVEEEERVQARFRPLEDPYLVGEEAASRARRERLARENGDDILINEDRRWDFFLAQMNDWEERERSWTKFRRETELKQSRGRLGGIGRRLWAR</sequence>